<reference evidence="2 3" key="1">
    <citation type="journal article" date="2018" name="BMC Genomics">
        <title>Comparative genome analyses reveal sequence features reflecting distinct modes of host-adaptation between dicot and monocot powdery mildew.</title>
        <authorList>
            <person name="Wu Y."/>
            <person name="Ma X."/>
            <person name="Pan Z."/>
            <person name="Kale S.D."/>
            <person name="Song Y."/>
            <person name="King H."/>
            <person name="Zhang Q."/>
            <person name="Presley C."/>
            <person name="Deng X."/>
            <person name="Wei C.I."/>
            <person name="Xiao S."/>
        </authorList>
    </citation>
    <scope>NUCLEOTIDE SEQUENCE [LARGE SCALE GENOMIC DNA]</scope>
    <source>
        <strain evidence="2">UMSG1</strain>
    </source>
</reference>
<evidence type="ECO:0000313" key="3">
    <source>
        <dbReference type="Proteomes" id="UP000285326"/>
    </source>
</evidence>
<gene>
    <name evidence="2" type="ORF">GcM1_193032</name>
</gene>
<comment type="caution">
    <text evidence="2">The sequence shown here is derived from an EMBL/GenBank/DDBJ whole genome shotgun (WGS) entry which is preliminary data.</text>
</comment>
<protein>
    <submittedName>
        <fullName evidence="2">Uncharacterized protein</fullName>
    </submittedName>
</protein>
<feature type="compositionally biased region" description="Polar residues" evidence="1">
    <location>
        <begin position="1"/>
        <end position="10"/>
    </location>
</feature>
<organism evidence="2 3">
    <name type="scientific">Golovinomyces cichoracearum</name>
    <dbReference type="NCBI Taxonomy" id="62708"/>
    <lineage>
        <taxon>Eukaryota</taxon>
        <taxon>Fungi</taxon>
        <taxon>Dikarya</taxon>
        <taxon>Ascomycota</taxon>
        <taxon>Pezizomycotina</taxon>
        <taxon>Leotiomycetes</taxon>
        <taxon>Erysiphales</taxon>
        <taxon>Erysiphaceae</taxon>
        <taxon>Golovinomyces</taxon>
    </lineage>
</organism>
<evidence type="ECO:0000256" key="1">
    <source>
        <dbReference type="SAM" id="MobiDB-lite"/>
    </source>
</evidence>
<feature type="non-terminal residue" evidence="2">
    <location>
        <position position="168"/>
    </location>
</feature>
<feature type="region of interest" description="Disordered" evidence="1">
    <location>
        <begin position="1"/>
        <end position="47"/>
    </location>
</feature>
<accession>A0A420J0V9</accession>
<dbReference type="AlphaFoldDB" id="A0A420J0V9"/>
<evidence type="ECO:0000313" key="2">
    <source>
        <dbReference type="EMBL" id="RKF80439.1"/>
    </source>
</evidence>
<proteinExistence type="predicted"/>
<feature type="compositionally biased region" description="Low complexity" evidence="1">
    <location>
        <begin position="33"/>
        <end position="47"/>
    </location>
</feature>
<dbReference type="EMBL" id="MCBS01019326">
    <property type="protein sequence ID" value="RKF80439.1"/>
    <property type="molecule type" value="Genomic_DNA"/>
</dbReference>
<sequence length="168" mass="18872">MILDNESTLPLQKPYLTPESFPEPAEIDQTVTSNNSDQQNSLQDNFNQLSSSSANSIFIDPDYLENESHYTSIPQPSPVARVNEVSADLDETNILTDNRKRPRKAPKRDIYALAGSYESFYTTMAATVNNPEIIGRKLPFVSNLKAPPHTWKQMIRHDESSGFIKAAK</sequence>
<name>A0A420J0V9_9PEZI</name>
<dbReference type="Proteomes" id="UP000285326">
    <property type="component" value="Unassembled WGS sequence"/>
</dbReference>